<feature type="transmembrane region" description="Helical" evidence="9">
    <location>
        <begin position="225"/>
        <end position="245"/>
    </location>
</feature>
<evidence type="ECO:0000256" key="2">
    <source>
        <dbReference type="ARBA" id="ARBA00022630"/>
    </source>
</evidence>
<dbReference type="GO" id="GO:0016491">
    <property type="term" value="F:oxidoreductase activity"/>
    <property type="evidence" value="ECO:0007669"/>
    <property type="project" value="UniProtKB-KW"/>
</dbReference>
<name>A0A3L7ITG8_9MICO</name>
<comment type="cofactor">
    <cofactor evidence="1">
        <name>FAD</name>
        <dbReference type="ChEBI" id="CHEBI:57692"/>
    </cofactor>
</comment>
<keyword evidence="6" id="KW-0560">Oxidoreductase</keyword>
<dbReference type="AlphaFoldDB" id="A0A3L7ITG8"/>
<dbReference type="InterPro" id="IPR017938">
    <property type="entry name" value="Riboflavin_synthase-like_b-brl"/>
</dbReference>
<dbReference type="Proteomes" id="UP000282460">
    <property type="component" value="Unassembled WGS sequence"/>
</dbReference>
<evidence type="ECO:0000313" key="11">
    <source>
        <dbReference type="EMBL" id="RLQ81475.1"/>
    </source>
</evidence>
<dbReference type="GO" id="GO:0046872">
    <property type="term" value="F:metal ion binding"/>
    <property type="evidence" value="ECO:0007669"/>
    <property type="project" value="UniProtKB-KW"/>
</dbReference>
<accession>A0A3L7ITG8</accession>
<dbReference type="Gene3D" id="2.40.30.10">
    <property type="entry name" value="Translation factors"/>
    <property type="match status" value="1"/>
</dbReference>
<dbReference type="OrthoDB" id="9801223at2"/>
<feature type="transmembrane region" description="Helical" evidence="9">
    <location>
        <begin position="166"/>
        <end position="185"/>
    </location>
</feature>
<keyword evidence="12" id="KW-1185">Reference proteome</keyword>
<feature type="transmembrane region" description="Helical" evidence="9">
    <location>
        <begin position="75"/>
        <end position="91"/>
    </location>
</feature>
<keyword evidence="3" id="KW-0001">2Fe-2S</keyword>
<dbReference type="EMBL" id="RCWJ01000004">
    <property type="protein sequence ID" value="RLQ81475.1"/>
    <property type="molecule type" value="Genomic_DNA"/>
</dbReference>
<evidence type="ECO:0000259" key="10">
    <source>
        <dbReference type="PROSITE" id="PS51384"/>
    </source>
</evidence>
<feature type="transmembrane region" description="Helical" evidence="9">
    <location>
        <begin position="191"/>
        <end position="213"/>
    </location>
</feature>
<reference evidence="11 12" key="1">
    <citation type="submission" date="2018-10" db="EMBL/GenBank/DDBJ databases">
        <authorList>
            <person name="Li J."/>
        </authorList>
    </citation>
    <scope>NUCLEOTIDE SEQUENCE [LARGE SCALE GENOMIC DNA]</scope>
    <source>
        <strain evidence="11 12">ZD1-4</strain>
    </source>
</reference>
<evidence type="ECO:0000256" key="1">
    <source>
        <dbReference type="ARBA" id="ARBA00001974"/>
    </source>
</evidence>
<sequence>MKRALDTALGRITMYRLVLLLLTLLAAVSMVLSAIGLLFFSPLELLAGLVGAVGVSYLSNLGVARLFRVVPNGESALITGLLLFFLFRPSLEPAELGATAIAALVATVSKYVVAVRGKHIFNPAAFGAVVVGVSGLGVTWWWVGSQYLLPFVLIAAVLVLYRTRRLAVAGVFVVVSVAVLVVTLLGAGMSIGAALATPFTSYPVLFLAGFMLSEPLTLPPRRWQQFTEATIVGVLFAVPYSFGPIYSTPELALIVGNLLAFAVSQRRGIRLELLSRRRVTPSIVEVSFRPAAPLRFEAGQYLELQVPHQRQDARGQRRMFSIASAPASNLVTVAYRDSDSSFKTALGALEPGARVVATGVWGEFVLPSSTSRPLLLIAAGIGITPFLSQLAAIDSQRRDIVLVFAVANTAELALLDGVNLAGVNVRVIAPEPPPMLPPGVVYSGPGRLDRDRLVEIVPDVASRSAWLSGPPALVDAIKPVLRRLGVRRVHIDYFSGY</sequence>
<dbReference type="PANTHER" id="PTHR47354:SF6">
    <property type="entry name" value="NADH OXIDOREDUCTASE HCR"/>
    <property type="match status" value="1"/>
</dbReference>
<keyword evidence="7" id="KW-0408">Iron</keyword>
<keyword evidence="9" id="KW-1133">Transmembrane helix</keyword>
<dbReference type="InterPro" id="IPR017927">
    <property type="entry name" value="FAD-bd_FR_type"/>
</dbReference>
<organism evidence="11 12">
    <name type="scientific">Mycetocola zhadangensis</name>
    <dbReference type="NCBI Taxonomy" id="1164595"/>
    <lineage>
        <taxon>Bacteria</taxon>
        <taxon>Bacillati</taxon>
        <taxon>Actinomycetota</taxon>
        <taxon>Actinomycetes</taxon>
        <taxon>Micrococcales</taxon>
        <taxon>Microbacteriaceae</taxon>
        <taxon>Mycetocola</taxon>
    </lineage>
</organism>
<dbReference type="InterPro" id="IPR050415">
    <property type="entry name" value="MRET"/>
</dbReference>
<proteinExistence type="predicted"/>
<keyword evidence="2" id="KW-0285">Flavoprotein</keyword>
<dbReference type="PRINTS" id="PR00410">
    <property type="entry name" value="PHEHYDRXLASE"/>
</dbReference>
<evidence type="ECO:0000256" key="3">
    <source>
        <dbReference type="ARBA" id="ARBA00022714"/>
    </source>
</evidence>
<dbReference type="PANTHER" id="PTHR47354">
    <property type="entry name" value="NADH OXIDOREDUCTASE HCR"/>
    <property type="match status" value="1"/>
</dbReference>
<feature type="domain" description="FAD-binding FR-type" evidence="10">
    <location>
        <begin position="266"/>
        <end position="367"/>
    </location>
</feature>
<keyword evidence="5" id="KW-0274">FAD</keyword>
<dbReference type="RefSeq" id="WP_121660385.1">
    <property type="nucleotide sequence ID" value="NZ_BMEK01000003.1"/>
</dbReference>
<evidence type="ECO:0000256" key="7">
    <source>
        <dbReference type="ARBA" id="ARBA00023004"/>
    </source>
</evidence>
<feature type="transmembrane region" description="Helical" evidence="9">
    <location>
        <begin position="97"/>
        <end position="113"/>
    </location>
</feature>
<evidence type="ECO:0000256" key="9">
    <source>
        <dbReference type="SAM" id="Phobius"/>
    </source>
</evidence>
<keyword evidence="9" id="KW-0812">Transmembrane</keyword>
<evidence type="ECO:0000313" key="12">
    <source>
        <dbReference type="Proteomes" id="UP000282460"/>
    </source>
</evidence>
<protein>
    <submittedName>
        <fullName evidence="11">Oxidoreductase</fullName>
    </submittedName>
</protein>
<dbReference type="InterPro" id="IPR039261">
    <property type="entry name" value="FNR_nucleotide-bd"/>
</dbReference>
<evidence type="ECO:0000256" key="8">
    <source>
        <dbReference type="ARBA" id="ARBA00023014"/>
    </source>
</evidence>
<feature type="transmembrane region" description="Helical" evidence="9">
    <location>
        <begin position="120"/>
        <end position="138"/>
    </location>
</feature>
<dbReference type="Gene3D" id="3.40.50.80">
    <property type="entry name" value="Nucleotide-binding domain of ferredoxin-NADP reductase (FNR) module"/>
    <property type="match status" value="1"/>
</dbReference>
<dbReference type="SUPFAM" id="SSF63380">
    <property type="entry name" value="Riboflavin synthase domain-like"/>
    <property type="match status" value="1"/>
</dbReference>
<feature type="transmembrane region" description="Helical" evidence="9">
    <location>
        <begin position="144"/>
        <end position="161"/>
    </location>
</feature>
<evidence type="ECO:0000256" key="4">
    <source>
        <dbReference type="ARBA" id="ARBA00022723"/>
    </source>
</evidence>
<evidence type="ECO:0000256" key="5">
    <source>
        <dbReference type="ARBA" id="ARBA00022827"/>
    </source>
</evidence>
<feature type="transmembrane region" description="Helical" evidence="9">
    <location>
        <begin position="43"/>
        <end position="63"/>
    </location>
</feature>
<keyword evidence="4" id="KW-0479">Metal-binding</keyword>
<keyword evidence="8" id="KW-0411">Iron-sulfur</keyword>
<dbReference type="PROSITE" id="PS51384">
    <property type="entry name" value="FAD_FR"/>
    <property type="match status" value="1"/>
</dbReference>
<dbReference type="SUPFAM" id="SSF52343">
    <property type="entry name" value="Ferredoxin reductase-like, C-terminal NADP-linked domain"/>
    <property type="match status" value="1"/>
</dbReference>
<evidence type="ECO:0000256" key="6">
    <source>
        <dbReference type="ARBA" id="ARBA00023002"/>
    </source>
</evidence>
<gene>
    <name evidence="11" type="ORF">D9V28_14080</name>
</gene>
<comment type="caution">
    <text evidence="11">The sequence shown here is derived from an EMBL/GenBank/DDBJ whole genome shotgun (WGS) entry which is preliminary data.</text>
</comment>
<keyword evidence="9" id="KW-0472">Membrane</keyword>
<dbReference type="GO" id="GO:0051537">
    <property type="term" value="F:2 iron, 2 sulfur cluster binding"/>
    <property type="evidence" value="ECO:0007669"/>
    <property type="project" value="UniProtKB-KW"/>
</dbReference>
<dbReference type="CDD" id="cd00322">
    <property type="entry name" value="FNR_like"/>
    <property type="match status" value="1"/>
</dbReference>